<feature type="domain" description="N-acetyltransferase" evidence="1">
    <location>
        <begin position="1"/>
        <end position="138"/>
    </location>
</feature>
<dbReference type="CDD" id="cd04301">
    <property type="entry name" value="NAT_SF"/>
    <property type="match status" value="1"/>
</dbReference>
<dbReference type="GO" id="GO:0016747">
    <property type="term" value="F:acyltransferase activity, transferring groups other than amino-acyl groups"/>
    <property type="evidence" value="ECO:0007669"/>
    <property type="project" value="InterPro"/>
</dbReference>
<evidence type="ECO:0000259" key="1">
    <source>
        <dbReference type="PROSITE" id="PS51186"/>
    </source>
</evidence>
<dbReference type="PANTHER" id="PTHR43233">
    <property type="entry name" value="FAMILY N-ACETYLTRANSFERASE, PUTATIVE (AFU_ORTHOLOGUE AFUA_6G03350)-RELATED"/>
    <property type="match status" value="1"/>
</dbReference>
<comment type="caution">
    <text evidence="2">The sequence shown here is derived from an EMBL/GenBank/DDBJ whole genome shotgun (WGS) entry which is preliminary data.</text>
</comment>
<dbReference type="InterPro" id="IPR053144">
    <property type="entry name" value="Acetyltransferase_Butenolide"/>
</dbReference>
<protein>
    <recommendedName>
        <fullName evidence="1">N-acetyltransferase domain-containing protein</fullName>
    </recommendedName>
</protein>
<dbReference type="InterPro" id="IPR016181">
    <property type="entry name" value="Acyl_CoA_acyltransferase"/>
</dbReference>
<organism evidence="2">
    <name type="scientific">bioreactor metagenome</name>
    <dbReference type="NCBI Taxonomy" id="1076179"/>
    <lineage>
        <taxon>unclassified sequences</taxon>
        <taxon>metagenomes</taxon>
        <taxon>ecological metagenomes</taxon>
    </lineage>
</organism>
<dbReference type="PANTHER" id="PTHR43233:SF1">
    <property type="entry name" value="FAMILY N-ACETYLTRANSFERASE, PUTATIVE (AFU_ORTHOLOGUE AFUA_6G03350)-RELATED"/>
    <property type="match status" value="1"/>
</dbReference>
<dbReference type="PROSITE" id="PS51186">
    <property type="entry name" value="GNAT"/>
    <property type="match status" value="1"/>
</dbReference>
<dbReference type="EMBL" id="VSSQ01078292">
    <property type="protein sequence ID" value="MPN28130.1"/>
    <property type="molecule type" value="Genomic_DNA"/>
</dbReference>
<dbReference type="SUPFAM" id="SSF55729">
    <property type="entry name" value="Acyl-CoA N-acyltransferases (Nat)"/>
    <property type="match status" value="1"/>
</dbReference>
<evidence type="ECO:0000313" key="2">
    <source>
        <dbReference type="EMBL" id="MPN28130.1"/>
    </source>
</evidence>
<dbReference type="InterPro" id="IPR000182">
    <property type="entry name" value="GNAT_dom"/>
</dbReference>
<dbReference type="Gene3D" id="3.40.630.30">
    <property type="match status" value="1"/>
</dbReference>
<gene>
    <name evidence="2" type="ORF">SDC9_175569</name>
</gene>
<reference evidence="2" key="1">
    <citation type="submission" date="2019-08" db="EMBL/GenBank/DDBJ databases">
        <authorList>
            <person name="Kucharzyk K."/>
            <person name="Murdoch R.W."/>
            <person name="Higgins S."/>
            <person name="Loffler F."/>
        </authorList>
    </citation>
    <scope>NUCLEOTIDE SEQUENCE</scope>
</reference>
<sequence>MQLVYQTPSAADYIDLRLRAGMGQKNLERSKIALANSLFTVSIYEDEKLIGFGRVVGDGGITFVVSDIMVDRDYQRRGYAEQIMQAIDRFFDQNAHEDSYICLIANHPADLLYRKHRFEYLPEDKCGMLRNQREEDGE</sequence>
<dbReference type="Pfam" id="PF13508">
    <property type="entry name" value="Acetyltransf_7"/>
    <property type="match status" value="1"/>
</dbReference>
<accession>A0A645GPJ0</accession>
<dbReference type="AlphaFoldDB" id="A0A645GPJ0"/>
<name>A0A645GPJ0_9ZZZZ</name>
<proteinExistence type="predicted"/>